<protein>
    <recommendedName>
        <fullName evidence="11">Xaa-Pro dipeptidase</fullName>
        <ecNumber evidence="10">3.4.13.9</ecNumber>
    </recommendedName>
    <alternativeName>
        <fullName evidence="14">Imidodipeptidase</fullName>
    </alternativeName>
    <alternativeName>
        <fullName evidence="12">Peptidase D</fullName>
    </alternativeName>
    <alternativeName>
        <fullName evidence="13">Proline dipeptidase</fullName>
    </alternativeName>
</protein>
<dbReference type="Pfam" id="PF00557">
    <property type="entry name" value="Peptidase_M24"/>
    <property type="match status" value="1"/>
</dbReference>
<organism evidence="17 18">
    <name type="scientific">Coccomyxa subellipsoidea</name>
    <dbReference type="NCBI Taxonomy" id="248742"/>
    <lineage>
        <taxon>Eukaryota</taxon>
        <taxon>Viridiplantae</taxon>
        <taxon>Chlorophyta</taxon>
        <taxon>core chlorophytes</taxon>
        <taxon>Trebouxiophyceae</taxon>
        <taxon>Trebouxiophyceae incertae sedis</taxon>
        <taxon>Coccomyxaceae</taxon>
        <taxon>Coccomyxa</taxon>
    </lineage>
</organism>
<evidence type="ECO:0000256" key="1">
    <source>
        <dbReference type="ARBA" id="ARBA00001936"/>
    </source>
</evidence>
<evidence type="ECO:0000256" key="3">
    <source>
        <dbReference type="ARBA" id="ARBA00022670"/>
    </source>
</evidence>
<comment type="subunit">
    <text evidence="2">Homodimer.</text>
</comment>
<name>A0ABR2Z1D5_9CHLO</name>
<evidence type="ECO:0000256" key="6">
    <source>
        <dbReference type="ARBA" id="ARBA00022997"/>
    </source>
</evidence>
<dbReference type="Gene3D" id="3.90.230.10">
    <property type="entry name" value="Creatinase/methionine aminopeptidase superfamily"/>
    <property type="match status" value="1"/>
</dbReference>
<evidence type="ECO:0000256" key="13">
    <source>
        <dbReference type="ARBA" id="ARBA00044284"/>
    </source>
</evidence>
<feature type="domain" description="Aminopeptidase P N-terminal" evidence="16">
    <location>
        <begin position="24"/>
        <end position="161"/>
    </location>
</feature>
<comment type="catalytic activity">
    <reaction evidence="15">
        <text>Xaa-L-Pro dipeptide + H2O = an L-alpha-amino acid + L-proline</text>
        <dbReference type="Rhea" id="RHEA:76407"/>
        <dbReference type="ChEBI" id="CHEBI:15377"/>
        <dbReference type="ChEBI" id="CHEBI:59869"/>
        <dbReference type="ChEBI" id="CHEBI:60039"/>
        <dbReference type="ChEBI" id="CHEBI:195196"/>
        <dbReference type="EC" id="3.4.13.9"/>
    </reaction>
</comment>
<evidence type="ECO:0000259" key="16">
    <source>
        <dbReference type="SMART" id="SM01011"/>
    </source>
</evidence>
<comment type="similarity">
    <text evidence="9">Belongs to the peptidase M24B family. Eukaryotic-type prolidase subfamily.</text>
</comment>
<dbReference type="Proteomes" id="UP001491310">
    <property type="component" value="Unassembled WGS sequence"/>
</dbReference>
<proteinExistence type="inferred from homology"/>
<keyword evidence="6" id="KW-0224">Dipeptidase</keyword>
<evidence type="ECO:0000256" key="10">
    <source>
        <dbReference type="ARBA" id="ARBA00044051"/>
    </source>
</evidence>
<dbReference type="InterPro" id="IPR029149">
    <property type="entry name" value="Creatin/AminoP/Spt16_N"/>
</dbReference>
<sequence>MRPMKVLADTDGSFSMGGMTLRISRSKLHSGIQSKILDRCRKSLDTEKQGIIVLKGGGPSHIHSTDMEGIFRQESYFHYIFGVEDEDCYGALDIRDGKTMLFMPRLPDSYAVWMGEIKGPECYRQQYCVDAVFYTDEMKDRLAALKAPQIHLLSGINSDSGRNTEEASFDGSDAFKLERAVLFNILADCRATKTKEELEVMQFANDVASAAHVEVMRQCKPGMMEYQLESTFLNHCYSEGGCRHAPYTPICASGPNGAILHYGHAGAPNDRQIEEGDMMLMDMGCEYYSYDSDITCSFPASGCFSPDQKHIYEAVLAAHTAVIAGMRPGVSWPDLQLVAEKCILLGLKLAGIVDGNVEEMVDQRIGALFMPHGLGHLLGIDTHDVGGYLPGLPPRIDKPGLRSLRTARILEEDMVLTVEPGCYFNPFLLKPALDDPSSAKFLIRDRIESLLDFGGVRLEDNVVVTADGARSMTVVPRQVEDVEAVMAGAAWPLASK</sequence>
<evidence type="ECO:0000256" key="7">
    <source>
        <dbReference type="ARBA" id="ARBA00023049"/>
    </source>
</evidence>
<accession>A0ABR2Z1D5</accession>
<evidence type="ECO:0000256" key="11">
    <source>
        <dbReference type="ARBA" id="ARBA00044141"/>
    </source>
</evidence>
<dbReference type="Pfam" id="PF05195">
    <property type="entry name" value="AMP_N"/>
    <property type="match status" value="1"/>
</dbReference>
<dbReference type="SUPFAM" id="SSF53092">
    <property type="entry name" value="Creatinase/prolidase N-terminal domain"/>
    <property type="match status" value="1"/>
</dbReference>
<evidence type="ECO:0000313" key="17">
    <source>
        <dbReference type="EMBL" id="KAK9917777.1"/>
    </source>
</evidence>
<dbReference type="EMBL" id="JALJOT010000002">
    <property type="protein sequence ID" value="KAK9917777.1"/>
    <property type="molecule type" value="Genomic_DNA"/>
</dbReference>
<evidence type="ECO:0000256" key="2">
    <source>
        <dbReference type="ARBA" id="ARBA00011738"/>
    </source>
</evidence>
<evidence type="ECO:0000313" key="18">
    <source>
        <dbReference type="Proteomes" id="UP001491310"/>
    </source>
</evidence>
<evidence type="ECO:0000256" key="8">
    <source>
        <dbReference type="ARBA" id="ARBA00023211"/>
    </source>
</evidence>
<dbReference type="InterPro" id="IPR007865">
    <property type="entry name" value="Aminopep_P_N"/>
</dbReference>
<keyword evidence="4" id="KW-0479">Metal-binding</keyword>
<evidence type="ECO:0000256" key="9">
    <source>
        <dbReference type="ARBA" id="ARBA00043990"/>
    </source>
</evidence>
<keyword evidence="5" id="KW-0378">Hydrolase</keyword>
<dbReference type="PANTHER" id="PTHR48480:SF2">
    <property type="entry name" value="PEPTIDASE D"/>
    <property type="match status" value="1"/>
</dbReference>
<evidence type="ECO:0000256" key="14">
    <source>
        <dbReference type="ARBA" id="ARBA00044351"/>
    </source>
</evidence>
<dbReference type="EC" id="3.4.13.9" evidence="10"/>
<dbReference type="InterPro" id="IPR036005">
    <property type="entry name" value="Creatinase/aminopeptidase-like"/>
</dbReference>
<comment type="cofactor">
    <cofactor evidence="1">
        <name>Mn(2+)</name>
        <dbReference type="ChEBI" id="CHEBI:29035"/>
    </cofactor>
</comment>
<evidence type="ECO:0000256" key="15">
    <source>
        <dbReference type="ARBA" id="ARBA00048994"/>
    </source>
</evidence>
<dbReference type="SUPFAM" id="SSF55920">
    <property type="entry name" value="Creatinase/aminopeptidase"/>
    <property type="match status" value="1"/>
</dbReference>
<evidence type="ECO:0000256" key="5">
    <source>
        <dbReference type="ARBA" id="ARBA00022801"/>
    </source>
</evidence>
<comment type="caution">
    <text evidence="17">The sequence shown here is derived from an EMBL/GenBank/DDBJ whole genome shotgun (WGS) entry which is preliminary data.</text>
</comment>
<dbReference type="PANTHER" id="PTHR48480">
    <property type="match status" value="1"/>
</dbReference>
<evidence type="ECO:0000256" key="12">
    <source>
        <dbReference type="ARBA" id="ARBA00044252"/>
    </source>
</evidence>
<dbReference type="CDD" id="cd01087">
    <property type="entry name" value="Prolidase"/>
    <property type="match status" value="1"/>
</dbReference>
<keyword evidence="7" id="KW-0482">Metalloprotease</keyword>
<keyword evidence="18" id="KW-1185">Reference proteome</keyword>
<keyword evidence="8" id="KW-0464">Manganese</keyword>
<dbReference type="InterPro" id="IPR052433">
    <property type="entry name" value="X-Pro_dipept-like"/>
</dbReference>
<reference evidence="17 18" key="1">
    <citation type="journal article" date="2024" name="Nat. Commun.">
        <title>Phylogenomics reveals the evolutionary origins of lichenization in chlorophyte algae.</title>
        <authorList>
            <person name="Puginier C."/>
            <person name="Libourel C."/>
            <person name="Otte J."/>
            <person name="Skaloud P."/>
            <person name="Haon M."/>
            <person name="Grisel S."/>
            <person name="Petersen M."/>
            <person name="Berrin J.G."/>
            <person name="Delaux P.M."/>
            <person name="Dal Grande F."/>
            <person name="Keller J."/>
        </authorList>
    </citation>
    <scope>NUCLEOTIDE SEQUENCE [LARGE SCALE GENOMIC DNA]</scope>
    <source>
        <strain evidence="17 18">SAG 216-7</strain>
    </source>
</reference>
<dbReference type="SMART" id="SM01011">
    <property type="entry name" value="AMP_N"/>
    <property type="match status" value="1"/>
</dbReference>
<gene>
    <name evidence="17" type="ORF">WJX75_008067</name>
</gene>
<dbReference type="InterPro" id="IPR000994">
    <property type="entry name" value="Pept_M24"/>
</dbReference>
<dbReference type="Gene3D" id="3.40.350.10">
    <property type="entry name" value="Creatinase/prolidase N-terminal domain"/>
    <property type="match status" value="1"/>
</dbReference>
<keyword evidence="3" id="KW-0645">Protease</keyword>
<evidence type="ECO:0000256" key="4">
    <source>
        <dbReference type="ARBA" id="ARBA00022723"/>
    </source>
</evidence>